<sequence length="135" mass="16025">MQIYQRVFLEVFITQLVVDSEKYDAFVKYNFKIFLTTSIESHVPFIYSFFMASEHPEAIIPPHEQRRMLNADNTRWLPEQNAQRQRKVVALISNGKAKNKRMDYVDELAKYIDVCACQSLLLKSHYKAYLRWQGL</sequence>
<proteinExistence type="predicted"/>
<reference evidence="1 2" key="1">
    <citation type="submission" date="2018-11" db="EMBL/GenBank/DDBJ databases">
        <authorList>
            <consortium name="Pathogen Informatics"/>
        </authorList>
    </citation>
    <scope>NUCLEOTIDE SEQUENCE [LARGE SCALE GENOMIC DNA]</scope>
</reference>
<keyword evidence="2" id="KW-1185">Reference proteome</keyword>
<protein>
    <submittedName>
        <fullName evidence="1">Uncharacterized protein</fullName>
    </submittedName>
</protein>
<organism evidence="1 2">
    <name type="scientific">Dibothriocephalus latus</name>
    <name type="common">Fish tapeworm</name>
    <name type="synonym">Diphyllobothrium latum</name>
    <dbReference type="NCBI Taxonomy" id="60516"/>
    <lineage>
        <taxon>Eukaryota</taxon>
        <taxon>Metazoa</taxon>
        <taxon>Spiralia</taxon>
        <taxon>Lophotrochozoa</taxon>
        <taxon>Platyhelminthes</taxon>
        <taxon>Cestoda</taxon>
        <taxon>Eucestoda</taxon>
        <taxon>Diphyllobothriidea</taxon>
        <taxon>Diphyllobothriidae</taxon>
        <taxon>Dibothriocephalus</taxon>
    </lineage>
</organism>
<dbReference type="EMBL" id="UYRU01069009">
    <property type="protein sequence ID" value="VDN18264.1"/>
    <property type="molecule type" value="Genomic_DNA"/>
</dbReference>
<dbReference type="Proteomes" id="UP000281553">
    <property type="component" value="Unassembled WGS sequence"/>
</dbReference>
<evidence type="ECO:0000313" key="1">
    <source>
        <dbReference type="EMBL" id="VDN18264.1"/>
    </source>
</evidence>
<gene>
    <name evidence="1" type="ORF">DILT_LOCUS13139</name>
</gene>
<dbReference type="AlphaFoldDB" id="A0A3P7LNA4"/>
<dbReference type="SUPFAM" id="SSF53756">
    <property type="entry name" value="UDP-Glycosyltransferase/glycogen phosphorylase"/>
    <property type="match status" value="1"/>
</dbReference>
<evidence type="ECO:0000313" key="2">
    <source>
        <dbReference type="Proteomes" id="UP000281553"/>
    </source>
</evidence>
<accession>A0A3P7LNA4</accession>
<name>A0A3P7LNA4_DIBLA</name>